<organism evidence="1">
    <name type="scientific">Daphnia magna</name>
    <dbReference type="NCBI Taxonomy" id="35525"/>
    <lineage>
        <taxon>Eukaryota</taxon>
        <taxon>Metazoa</taxon>
        <taxon>Ecdysozoa</taxon>
        <taxon>Arthropoda</taxon>
        <taxon>Crustacea</taxon>
        <taxon>Branchiopoda</taxon>
        <taxon>Diplostraca</taxon>
        <taxon>Cladocera</taxon>
        <taxon>Anomopoda</taxon>
        <taxon>Daphniidae</taxon>
        <taxon>Daphnia</taxon>
    </lineage>
</organism>
<proteinExistence type="predicted"/>
<protein>
    <submittedName>
        <fullName evidence="1">Uncharacterized protein</fullName>
    </submittedName>
</protein>
<dbReference type="AlphaFoldDB" id="A0A0P6CHH2"/>
<reference evidence="1" key="1">
    <citation type="submission" date="2015-10" db="EMBL/GenBank/DDBJ databases">
        <title>EvidentialGene: Evidence-directed Construction of Complete mRNA Transcriptomes without Genomes.</title>
        <authorList>
            <person name="Gilbert D.G."/>
        </authorList>
    </citation>
    <scope>NUCLEOTIDE SEQUENCE</scope>
</reference>
<name>A0A0P6CHH2_9CRUS</name>
<evidence type="ECO:0000313" key="1">
    <source>
        <dbReference type="EMBL" id="JAN43206.1"/>
    </source>
</evidence>
<sequence length="58" mass="6388">MGEDKSLPLRCLAEVLCLSLPNNVNSVSIYDMVNESIHSLVVPPPPYRASPFRWASSS</sequence>
<accession>A0A0P6CHH2</accession>
<dbReference type="EMBL" id="GDIQ01051531">
    <property type="protein sequence ID" value="JAN43206.1"/>
    <property type="molecule type" value="Transcribed_RNA"/>
</dbReference>